<keyword evidence="1" id="KW-0175">Coiled coil</keyword>
<gene>
    <name evidence="2" type="ORF">JD108_22145</name>
    <name evidence="3" type="ORF">KDJ56_22065</name>
</gene>
<geneLocation type="plasmid" evidence="4 5">
    <name>unnamed1</name>
</geneLocation>
<protein>
    <submittedName>
        <fullName evidence="2">Uncharacterized protein</fullName>
    </submittedName>
</protein>
<evidence type="ECO:0000313" key="2">
    <source>
        <dbReference type="EMBL" id="QQE76753.1"/>
    </source>
</evidence>
<proteinExistence type="predicted"/>
<evidence type="ECO:0000313" key="5">
    <source>
        <dbReference type="Proteomes" id="UP000677234"/>
    </source>
</evidence>
<feature type="coiled-coil region" evidence="1">
    <location>
        <begin position="80"/>
        <end position="149"/>
    </location>
</feature>
<keyword evidence="2" id="KW-0614">Plasmid</keyword>
<name>A0A7T5JQQ4_9BACL</name>
<evidence type="ECO:0000313" key="4">
    <source>
        <dbReference type="Proteomes" id="UP000595847"/>
    </source>
</evidence>
<dbReference type="RefSeq" id="WP_198830244.1">
    <property type="nucleotide sequence ID" value="NZ_CP066309.1"/>
</dbReference>
<reference evidence="3 5" key="2">
    <citation type="submission" date="2021-04" db="EMBL/GenBank/DDBJ databases">
        <title>Brevibacillus composti FJAT-54423, complete genome.</title>
        <authorList>
            <person name="Tang R."/>
        </authorList>
    </citation>
    <scope>NUCLEOTIDE SEQUENCE [LARGE SCALE GENOMIC DNA]</scope>
    <source>
        <strain evidence="3 5">FJAT-54424</strain>
        <plasmid evidence="3 5">unnamed1</plasmid>
    </source>
</reference>
<evidence type="ECO:0000256" key="1">
    <source>
        <dbReference type="SAM" id="Coils"/>
    </source>
</evidence>
<reference evidence="2 4" key="1">
    <citation type="submission" date="2020-12" db="EMBL/GenBank/DDBJ databases">
        <title>strain FJAT-54423T represents a novel species of the genus Brevibacillus.</title>
        <authorList>
            <person name="Tang R."/>
        </authorList>
    </citation>
    <scope>NUCLEOTIDE SEQUENCE [LARGE SCALE GENOMIC DNA]</scope>
    <source>
        <strain evidence="2 4">FJAT-54423</strain>
        <plasmid evidence="2 4">unnamed1</plasmid>
    </source>
</reference>
<dbReference type="Proteomes" id="UP000595847">
    <property type="component" value="Plasmid unnamed1"/>
</dbReference>
<keyword evidence="5" id="KW-1185">Reference proteome</keyword>
<sequence>MIMIMVSNAEIEKLFGWKKGKAGVYAGRNILPNPVQVLSCGRLWNLEDILFTAAERGWEVNQEALREIHKSVVQSTPDTKEVLQAEINSMRNHLRSLQDEIEKKQKNHQDLDDASKALERQVEQQRAKLVFMQNEVAERETKVDRLRDEEKRLDEWITVKRNGVIKDNKN</sequence>
<dbReference type="AlphaFoldDB" id="A0A7T5JQQ4"/>
<dbReference type="KEGG" id="bcop:JD108_22145"/>
<evidence type="ECO:0000313" key="3">
    <source>
        <dbReference type="EMBL" id="QUO43827.1"/>
    </source>
</evidence>
<dbReference type="EMBL" id="CP073709">
    <property type="protein sequence ID" value="QUO43827.1"/>
    <property type="molecule type" value="Genomic_DNA"/>
</dbReference>
<accession>A0A7T5JQQ4</accession>
<organism evidence="2 4">
    <name type="scientific">Brevibacillus composti</name>
    <dbReference type="NCBI Taxonomy" id="2796470"/>
    <lineage>
        <taxon>Bacteria</taxon>
        <taxon>Bacillati</taxon>
        <taxon>Bacillota</taxon>
        <taxon>Bacilli</taxon>
        <taxon>Bacillales</taxon>
        <taxon>Paenibacillaceae</taxon>
        <taxon>Brevibacillus</taxon>
    </lineage>
</organism>
<dbReference type="Proteomes" id="UP000677234">
    <property type="component" value="Plasmid unnamed1"/>
</dbReference>
<dbReference type="EMBL" id="CP066309">
    <property type="protein sequence ID" value="QQE76753.1"/>
    <property type="molecule type" value="Genomic_DNA"/>
</dbReference>